<gene>
    <name evidence="2" type="ORF">GCM10023156_45530</name>
</gene>
<dbReference type="EMBL" id="BAABGA010000058">
    <property type="protein sequence ID" value="GAA4462084.1"/>
    <property type="molecule type" value="Genomic_DNA"/>
</dbReference>
<sequence>MNCFNHDAIAAVGICKHCNKALCHECLTDTTNGLACTATCVESVNTLNYLIDRSRKTATAQRGNAYLTSILLGLMGLIFLAFGVQGGRNASLPLAMGTGMVGLSIVYAFRMRKWIKSLGHEPDLDT</sequence>
<name>A0ABP8N860_9BACT</name>
<evidence type="ECO:0000256" key="1">
    <source>
        <dbReference type="SAM" id="Phobius"/>
    </source>
</evidence>
<evidence type="ECO:0008006" key="4">
    <source>
        <dbReference type="Google" id="ProtNLM"/>
    </source>
</evidence>
<feature type="transmembrane region" description="Helical" evidence="1">
    <location>
        <begin position="90"/>
        <end position="109"/>
    </location>
</feature>
<keyword evidence="1" id="KW-1133">Transmembrane helix</keyword>
<feature type="transmembrane region" description="Helical" evidence="1">
    <location>
        <begin position="63"/>
        <end position="84"/>
    </location>
</feature>
<evidence type="ECO:0000313" key="3">
    <source>
        <dbReference type="Proteomes" id="UP001500840"/>
    </source>
</evidence>
<dbReference type="Proteomes" id="UP001500840">
    <property type="component" value="Unassembled WGS sequence"/>
</dbReference>
<keyword evidence="1" id="KW-0812">Transmembrane</keyword>
<evidence type="ECO:0000313" key="2">
    <source>
        <dbReference type="EMBL" id="GAA4462084.1"/>
    </source>
</evidence>
<proteinExistence type="predicted"/>
<keyword evidence="3" id="KW-1185">Reference proteome</keyword>
<keyword evidence="1" id="KW-0472">Membrane</keyword>
<comment type="caution">
    <text evidence="2">The sequence shown here is derived from an EMBL/GenBank/DDBJ whole genome shotgun (WGS) entry which is preliminary data.</text>
</comment>
<reference evidence="3" key="1">
    <citation type="journal article" date="2019" name="Int. J. Syst. Evol. Microbiol.">
        <title>The Global Catalogue of Microorganisms (GCM) 10K type strain sequencing project: providing services to taxonomists for standard genome sequencing and annotation.</title>
        <authorList>
            <consortium name="The Broad Institute Genomics Platform"/>
            <consortium name="The Broad Institute Genome Sequencing Center for Infectious Disease"/>
            <person name="Wu L."/>
            <person name="Ma J."/>
        </authorList>
    </citation>
    <scope>NUCLEOTIDE SEQUENCE [LARGE SCALE GENOMIC DNA]</scope>
    <source>
        <strain evidence="3">JCM 17759</strain>
    </source>
</reference>
<organism evidence="2 3">
    <name type="scientific">Novipirellula rosea</name>
    <dbReference type="NCBI Taxonomy" id="1031540"/>
    <lineage>
        <taxon>Bacteria</taxon>
        <taxon>Pseudomonadati</taxon>
        <taxon>Planctomycetota</taxon>
        <taxon>Planctomycetia</taxon>
        <taxon>Pirellulales</taxon>
        <taxon>Pirellulaceae</taxon>
        <taxon>Novipirellula</taxon>
    </lineage>
</organism>
<protein>
    <recommendedName>
        <fullName evidence="4">B box-type domain-containing protein</fullName>
    </recommendedName>
</protein>
<accession>A0ABP8N860</accession>
<dbReference type="RefSeq" id="WP_345325778.1">
    <property type="nucleotide sequence ID" value="NZ_BAABGA010000058.1"/>
</dbReference>